<feature type="transmembrane region" description="Helical" evidence="2">
    <location>
        <begin position="44"/>
        <end position="63"/>
    </location>
</feature>
<keyword evidence="4" id="KW-1185">Reference proteome</keyword>
<feature type="region of interest" description="Disordered" evidence="1">
    <location>
        <begin position="274"/>
        <end position="438"/>
    </location>
</feature>
<keyword evidence="2" id="KW-0472">Membrane</keyword>
<dbReference type="AlphaFoldDB" id="A0A5B9MD63"/>
<feature type="region of interest" description="Disordered" evidence="1">
    <location>
        <begin position="139"/>
        <end position="164"/>
    </location>
</feature>
<feature type="transmembrane region" description="Helical" evidence="2">
    <location>
        <begin position="200"/>
        <end position="219"/>
    </location>
</feature>
<feature type="compositionally biased region" description="Basic and acidic residues" evidence="1">
    <location>
        <begin position="370"/>
        <end position="406"/>
    </location>
</feature>
<name>A0A5B9MD63_9BACT</name>
<feature type="compositionally biased region" description="Basic and acidic residues" evidence="1">
    <location>
        <begin position="289"/>
        <end position="304"/>
    </location>
</feature>
<feature type="transmembrane region" description="Helical" evidence="2">
    <location>
        <begin position="442"/>
        <end position="467"/>
    </location>
</feature>
<feature type="transmembrane region" description="Helical" evidence="2">
    <location>
        <begin position="75"/>
        <end position="102"/>
    </location>
</feature>
<organism evidence="3 4">
    <name type="scientific">Stieleria maiorica</name>
    <dbReference type="NCBI Taxonomy" id="2795974"/>
    <lineage>
        <taxon>Bacteria</taxon>
        <taxon>Pseudomonadati</taxon>
        <taxon>Planctomycetota</taxon>
        <taxon>Planctomycetia</taxon>
        <taxon>Pirellulales</taxon>
        <taxon>Pirellulaceae</taxon>
        <taxon>Stieleria</taxon>
    </lineage>
</organism>
<keyword evidence="2" id="KW-1133">Transmembrane helix</keyword>
<proteinExistence type="predicted"/>
<evidence type="ECO:0000256" key="2">
    <source>
        <dbReference type="SAM" id="Phobius"/>
    </source>
</evidence>
<feature type="transmembrane region" description="Helical" evidence="2">
    <location>
        <begin position="169"/>
        <end position="188"/>
    </location>
</feature>
<protein>
    <recommendedName>
        <fullName evidence="5">DUF4129 domain-containing protein</fullName>
    </recommendedName>
</protein>
<reference evidence="3 4" key="1">
    <citation type="submission" date="2019-02" db="EMBL/GenBank/DDBJ databases">
        <title>Planctomycetal bacteria perform biofilm scaping via a novel small molecule.</title>
        <authorList>
            <person name="Jeske O."/>
            <person name="Boedeker C."/>
            <person name="Wiegand S."/>
            <person name="Breitling P."/>
            <person name="Kallscheuer N."/>
            <person name="Jogler M."/>
            <person name="Rohde M."/>
            <person name="Petersen J."/>
            <person name="Medema M.H."/>
            <person name="Surup F."/>
            <person name="Jogler C."/>
        </authorList>
    </citation>
    <scope>NUCLEOTIDE SEQUENCE [LARGE SCALE GENOMIC DNA]</scope>
    <source>
        <strain evidence="3 4">Mal15</strain>
    </source>
</reference>
<gene>
    <name evidence="3" type="ORF">Mal15_32530</name>
</gene>
<dbReference type="RefSeq" id="WP_167546844.1">
    <property type="nucleotide sequence ID" value="NZ_CP036264.1"/>
</dbReference>
<dbReference type="KEGG" id="smam:Mal15_32530"/>
<evidence type="ECO:0000313" key="3">
    <source>
        <dbReference type="EMBL" id="QEF99192.1"/>
    </source>
</evidence>
<dbReference type="EMBL" id="CP036264">
    <property type="protein sequence ID" value="QEF99192.1"/>
    <property type="molecule type" value="Genomic_DNA"/>
</dbReference>
<accession>A0A5B9MD63</accession>
<feature type="compositionally biased region" description="Low complexity" evidence="1">
    <location>
        <begin position="412"/>
        <end position="435"/>
    </location>
</feature>
<evidence type="ECO:0008006" key="5">
    <source>
        <dbReference type="Google" id="ProtNLM"/>
    </source>
</evidence>
<feature type="compositionally biased region" description="Low complexity" evidence="1">
    <location>
        <begin position="331"/>
        <end position="369"/>
    </location>
</feature>
<keyword evidence="2" id="KW-0812">Transmembrane</keyword>
<evidence type="ECO:0000313" key="4">
    <source>
        <dbReference type="Proteomes" id="UP000321353"/>
    </source>
</evidence>
<evidence type="ECO:0000256" key="1">
    <source>
        <dbReference type="SAM" id="MobiDB-lite"/>
    </source>
</evidence>
<dbReference type="Proteomes" id="UP000321353">
    <property type="component" value="Chromosome"/>
</dbReference>
<feature type="transmembrane region" description="Helical" evidence="2">
    <location>
        <begin position="239"/>
        <end position="258"/>
    </location>
</feature>
<sequence>MAGRPQPADYAAIGVGPVLIFLMISSLANFFVSLFYDGHFSDRIYYLILMYTMGSVALARLVIEEDRAYSAGYAIALGAAMVFVMSGFTGSVFFTLGLVLLIGYLADRIVHDCTVIDESVDASGEGLIDRGLDEASGLSRRVRDNTDSDDAPVSEKERRRRKSHQPGRTVFLLALAALPLFGLGQFMLQDRPQVWARAQLMLGLYLFSSLSLLVTTSFLNLRRYLRQRDVDMPGDVTVAWLAGGVALIAALLMLAFLAPVPGAAIANLPVPKFLKTDPKTASSAGWGKEAAEKSQSDADAETSRDPSPQGKDQKGAGVNQNRPSGEPAGEQSGQQQSGQQQSGQQQSGQQQSGQQQSPDQDTQSQSSESSKGDQRTIEGDETISGERYESSADRQGREDESRRDDQPESADDAASADNAETSDASDSSSSSSSSSIPSLPNVLPAIGGLLRLFLILGLLAIIAFYLYQMRERLALWWQSLFGPRADDPIADDSRGLAGLDGVPLRPFSSFRNPIGHEKDPRRVVVITCQAFEAWARERGFQRNRDETFSEFGLRIRRATKQRHDALELFGRIDGATIRLASAYDRIVYGRGMARQSDLDAADAIWKHMTHVPSRDPAGV</sequence>
<feature type="transmembrane region" description="Helical" evidence="2">
    <location>
        <begin position="12"/>
        <end position="32"/>
    </location>
</feature>